<dbReference type="Proteomes" id="UP000509460">
    <property type="component" value="Chromosome"/>
</dbReference>
<evidence type="ECO:0000313" key="1">
    <source>
        <dbReference type="EMBL" id="BBM15613.1"/>
    </source>
</evidence>
<evidence type="ECO:0000313" key="2">
    <source>
        <dbReference type="Proteomes" id="UP000509460"/>
    </source>
</evidence>
<gene>
    <name evidence="1" type="ORF">EM151A_2432</name>
</gene>
<name>A0AAI8RB78_ENTMU</name>
<sequence>MYITSYLNESQVFNYVYTYLMDKSTFTDVNTLSPMKRNKNSEKNITIYIEIVGTKNLINDQIIAL</sequence>
<protein>
    <submittedName>
        <fullName evidence="1">Uncharacterized protein</fullName>
    </submittedName>
</protein>
<organism evidence="1 2">
    <name type="scientific">Enterococcus mundtii</name>
    <dbReference type="NCBI Taxonomy" id="53346"/>
    <lineage>
        <taxon>Bacteria</taxon>
        <taxon>Bacillati</taxon>
        <taxon>Bacillota</taxon>
        <taxon>Bacilli</taxon>
        <taxon>Lactobacillales</taxon>
        <taxon>Enterococcaceae</taxon>
        <taxon>Enterococcus</taxon>
    </lineage>
</organism>
<proteinExistence type="predicted"/>
<reference evidence="1 2" key="1">
    <citation type="submission" date="2019-07" db="EMBL/GenBank/DDBJ databases">
        <title>antibiotic susceptibility of plant-derived lactic acid bacteria.</title>
        <authorList>
            <person name="Sugiyama M."/>
            <person name="Noda M."/>
        </authorList>
    </citation>
    <scope>NUCLEOTIDE SEQUENCE [LARGE SCALE GENOMIC DNA]</scope>
    <source>
        <strain evidence="1 2">15-1A</strain>
    </source>
</reference>
<dbReference type="AlphaFoldDB" id="A0AAI8RB78"/>
<accession>A0AAI8RB78</accession>
<dbReference type="EMBL" id="AP019810">
    <property type="protein sequence ID" value="BBM15613.1"/>
    <property type="molecule type" value="Genomic_DNA"/>
</dbReference>